<feature type="domain" description="VWFA" evidence="2">
    <location>
        <begin position="154"/>
        <end position="452"/>
    </location>
</feature>
<evidence type="ECO:0000259" key="2">
    <source>
        <dbReference type="PROSITE" id="PS50234"/>
    </source>
</evidence>
<dbReference type="SUPFAM" id="SSF53300">
    <property type="entry name" value="vWA-like"/>
    <property type="match status" value="1"/>
</dbReference>
<comment type="caution">
    <text evidence="3">The sequence shown here is derived from an EMBL/GenBank/DDBJ whole genome shotgun (WGS) entry which is preliminary data.</text>
</comment>
<dbReference type="Gene3D" id="3.40.50.410">
    <property type="entry name" value="von Willebrand factor, type A domain"/>
    <property type="match status" value="1"/>
</dbReference>
<feature type="transmembrane region" description="Helical" evidence="1">
    <location>
        <begin position="12"/>
        <end position="36"/>
    </location>
</feature>
<dbReference type="PROSITE" id="PS50234">
    <property type="entry name" value="VWFA"/>
    <property type="match status" value="1"/>
</dbReference>
<keyword evidence="1" id="KW-0812">Transmembrane</keyword>
<keyword evidence="1" id="KW-1133">Transmembrane helix</keyword>
<dbReference type="InterPro" id="IPR002035">
    <property type="entry name" value="VWF_A"/>
</dbReference>
<dbReference type="EMBL" id="WOTB01000020">
    <property type="protein sequence ID" value="NHN85752.1"/>
    <property type="molecule type" value="Genomic_DNA"/>
</dbReference>
<gene>
    <name evidence="3" type="ORF">GOB93_14030</name>
</gene>
<evidence type="ECO:0000313" key="3">
    <source>
        <dbReference type="EMBL" id="NHN85752.1"/>
    </source>
</evidence>
<protein>
    <submittedName>
        <fullName evidence="3">VWA domain-containing protein</fullName>
    </submittedName>
</protein>
<evidence type="ECO:0000313" key="4">
    <source>
        <dbReference type="Proteomes" id="UP000635278"/>
    </source>
</evidence>
<name>A0ABX0JSG1_9PROT</name>
<accession>A0ABX0JSG1</accession>
<dbReference type="Proteomes" id="UP000635278">
    <property type="component" value="Unassembled WGS sequence"/>
</dbReference>
<reference evidence="3 4" key="1">
    <citation type="journal article" date="2020" name="Int. J. Syst. Evol. Microbiol.">
        <title>Novel acetic acid bacteria from cider fermentations: Acetobacter conturbans sp. nov. and Acetobacter fallax sp. nov.</title>
        <authorList>
            <person name="Sombolestani A.S."/>
            <person name="Cleenwerck I."/>
            <person name="Cnockaert M."/>
            <person name="Borremans W."/>
            <person name="Wieme A.D."/>
            <person name="De Vuyst L."/>
            <person name="Vandamme P."/>
        </authorList>
    </citation>
    <scope>NUCLEOTIDE SEQUENCE [LARGE SCALE GENOMIC DNA]</scope>
    <source>
        <strain evidence="3 4">LMG 30640</strain>
    </source>
</reference>
<keyword evidence="4" id="KW-1185">Reference proteome</keyword>
<dbReference type="RefSeq" id="WP_173584146.1">
    <property type="nucleotide sequence ID" value="NZ_WOTB01000020.1"/>
</dbReference>
<sequence length="465" mass="48826">MLRQLRASREGSVSVIAPIAALTMLIGIATSANLAVVVNTHTQLQNFADAASLKAAQAANDSLVTQASTSPAEALQTAQAAAETSVATNAAAAGITTLPGISVSYASQTQYSGSVTVTLTSTPKFFLPNLVPGLSGPVTVTSTASMTATNSYIQVIFLVDVSNSMTVGGSTAAIQALENTNSQCAFACHDPNAYYYSANGVSCTTSLSPQTYSRKGKPVCDMRAYAQANGIELKIDYVKQAMQTFTSQLNDYAASNNTYISVGISTFGTNVIQSLAPTTDIAAAITAASAVDVENATQYFNSHNSSSYRPLDYADYNGGYTKTTDALNYTASQLTNVGDGSSATKRKTYIIFLSDGAEDVYDATYPPYYHNIDVTYTNACTTLKNMGVQLFSIWVPYYSVPGNSLFDTYVAPVTGTGSGTMQGSMQSCASKSDDYFQADDGAGIQSAFSSALNMIINDSSLRISK</sequence>
<proteinExistence type="predicted"/>
<evidence type="ECO:0000256" key="1">
    <source>
        <dbReference type="SAM" id="Phobius"/>
    </source>
</evidence>
<dbReference type="InterPro" id="IPR036465">
    <property type="entry name" value="vWFA_dom_sf"/>
</dbReference>
<organism evidence="3 4">
    <name type="scientific">Acetobacter musti</name>
    <dbReference type="NCBI Taxonomy" id="864732"/>
    <lineage>
        <taxon>Bacteria</taxon>
        <taxon>Pseudomonadati</taxon>
        <taxon>Pseudomonadota</taxon>
        <taxon>Alphaproteobacteria</taxon>
        <taxon>Acetobacterales</taxon>
        <taxon>Acetobacteraceae</taxon>
        <taxon>Acetobacter</taxon>
    </lineage>
</organism>
<keyword evidence="1" id="KW-0472">Membrane</keyword>